<feature type="coiled-coil region" evidence="1">
    <location>
        <begin position="8"/>
        <end position="35"/>
    </location>
</feature>
<sequence length="65" mass="7061">MNLDPMRIANLDDSLRAARNRADAAEAKLTEIHDAVKGYYRGEHLDKLSAFDAIAAVFAREGGAS</sequence>
<gene>
    <name evidence="2" type="ORF">ACFORO_12300</name>
</gene>
<accession>A0ABV7QC66</accession>
<dbReference type="EMBL" id="JBHRWI010000016">
    <property type="protein sequence ID" value="MFC3510948.1"/>
    <property type="molecule type" value="Genomic_DNA"/>
</dbReference>
<comment type="caution">
    <text evidence="2">The sequence shown here is derived from an EMBL/GenBank/DDBJ whole genome shotgun (WGS) entry which is preliminary data.</text>
</comment>
<evidence type="ECO:0000313" key="2">
    <source>
        <dbReference type="EMBL" id="MFC3510948.1"/>
    </source>
</evidence>
<name>A0ABV7QC66_9PSEU</name>
<evidence type="ECO:0000313" key="3">
    <source>
        <dbReference type="Proteomes" id="UP001595764"/>
    </source>
</evidence>
<dbReference type="RefSeq" id="WP_377870020.1">
    <property type="nucleotide sequence ID" value="NZ_JBHMAY010000017.1"/>
</dbReference>
<dbReference type="Proteomes" id="UP001595764">
    <property type="component" value="Unassembled WGS sequence"/>
</dbReference>
<protein>
    <submittedName>
        <fullName evidence="2">Uncharacterized protein</fullName>
    </submittedName>
</protein>
<reference evidence="3" key="1">
    <citation type="journal article" date="2019" name="Int. J. Syst. Evol. Microbiol.">
        <title>The Global Catalogue of Microorganisms (GCM) 10K type strain sequencing project: providing services to taxonomists for standard genome sequencing and annotation.</title>
        <authorList>
            <consortium name="The Broad Institute Genomics Platform"/>
            <consortium name="The Broad Institute Genome Sequencing Center for Infectious Disease"/>
            <person name="Wu L."/>
            <person name="Ma J."/>
        </authorList>
    </citation>
    <scope>NUCLEOTIDE SEQUENCE [LARGE SCALE GENOMIC DNA]</scope>
    <source>
        <strain evidence="3">CGMCC 4.7682</strain>
    </source>
</reference>
<proteinExistence type="predicted"/>
<keyword evidence="1" id="KW-0175">Coiled coil</keyword>
<organism evidence="2 3">
    <name type="scientific">Amycolatopsis halotolerans</name>
    <dbReference type="NCBI Taxonomy" id="330083"/>
    <lineage>
        <taxon>Bacteria</taxon>
        <taxon>Bacillati</taxon>
        <taxon>Actinomycetota</taxon>
        <taxon>Actinomycetes</taxon>
        <taxon>Pseudonocardiales</taxon>
        <taxon>Pseudonocardiaceae</taxon>
        <taxon>Amycolatopsis</taxon>
    </lineage>
</organism>
<keyword evidence="3" id="KW-1185">Reference proteome</keyword>
<evidence type="ECO:0000256" key="1">
    <source>
        <dbReference type="SAM" id="Coils"/>
    </source>
</evidence>